<dbReference type="Proteomes" id="UP000266841">
    <property type="component" value="Unassembled WGS sequence"/>
</dbReference>
<evidence type="ECO:0000256" key="1">
    <source>
        <dbReference type="SAM" id="MobiDB-lite"/>
    </source>
</evidence>
<sequence length="419" mass="46421">MSGALRLFLTSPLPIHGMELLSSPEHKLTPRTSIQPSITPNLKPSVFIIASCKTLCIPKKKKTHSANVINWNDLGRDSNLLDRSDPRLPPRLLSSDPALLPASALLFFPLMNVLARDLEGVVGQSSNFDWSMALQRRNTSRRVLRGQEGSLLVPVVLDVLTCLILSILDSTAMPSHYCLIATFSISGSKEFHRSSSGRRTVQLISHLVPRKVPVELTLRLASSIWCADGVYPARPSALYTPTGPLAIGSPLNCSNAVAENVSSQIGQWNILDDLHPEDVPLPDLRTFNFWRRRWRPKVKHFSLGRSRSLYYLASTRGSPWVTQEKFILRFDLSSQSQSNTTINDTSTVVFLSAQMLAHPSHKPFFLSRPRSLLPAADVAENQILPNRADDPPGERDCPEGLSARFGDMSGPLLRRQGRG</sequence>
<protein>
    <submittedName>
        <fullName evidence="2">Uncharacterized protein</fullName>
    </submittedName>
</protein>
<dbReference type="AlphaFoldDB" id="K0RGM2"/>
<feature type="compositionally biased region" description="Basic and acidic residues" evidence="1">
    <location>
        <begin position="387"/>
        <end position="398"/>
    </location>
</feature>
<gene>
    <name evidence="2" type="ORF">THAOC_28316</name>
</gene>
<reference evidence="2 3" key="1">
    <citation type="journal article" date="2012" name="Genome Biol.">
        <title>Genome and low-iron response of an oceanic diatom adapted to chronic iron limitation.</title>
        <authorList>
            <person name="Lommer M."/>
            <person name="Specht M."/>
            <person name="Roy A.S."/>
            <person name="Kraemer L."/>
            <person name="Andreson R."/>
            <person name="Gutowska M.A."/>
            <person name="Wolf J."/>
            <person name="Bergner S.V."/>
            <person name="Schilhabel M.B."/>
            <person name="Klostermeier U.C."/>
            <person name="Beiko R.G."/>
            <person name="Rosenstiel P."/>
            <person name="Hippler M."/>
            <person name="Laroche J."/>
        </authorList>
    </citation>
    <scope>NUCLEOTIDE SEQUENCE [LARGE SCALE GENOMIC DNA]</scope>
    <source>
        <strain evidence="2 3">CCMP1005</strain>
    </source>
</reference>
<proteinExistence type="predicted"/>
<organism evidence="2 3">
    <name type="scientific">Thalassiosira oceanica</name>
    <name type="common">Marine diatom</name>
    <dbReference type="NCBI Taxonomy" id="159749"/>
    <lineage>
        <taxon>Eukaryota</taxon>
        <taxon>Sar</taxon>
        <taxon>Stramenopiles</taxon>
        <taxon>Ochrophyta</taxon>
        <taxon>Bacillariophyta</taxon>
        <taxon>Coscinodiscophyceae</taxon>
        <taxon>Thalassiosirophycidae</taxon>
        <taxon>Thalassiosirales</taxon>
        <taxon>Thalassiosiraceae</taxon>
        <taxon>Thalassiosira</taxon>
    </lineage>
</organism>
<name>K0RGM2_THAOC</name>
<evidence type="ECO:0000313" key="3">
    <source>
        <dbReference type="Proteomes" id="UP000266841"/>
    </source>
</evidence>
<dbReference type="EMBL" id="AGNL01039906">
    <property type="protein sequence ID" value="EJK52410.1"/>
    <property type="molecule type" value="Genomic_DNA"/>
</dbReference>
<accession>K0RGM2</accession>
<evidence type="ECO:0000313" key="2">
    <source>
        <dbReference type="EMBL" id="EJK52410.1"/>
    </source>
</evidence>
<comment type="caution">
    <text evidence="2">The sequence shown here is derived from an EMBL/GenBank/DDBJ whole genome shotgun (WGS) entry which is preliminary data.</text>
</comment>
<feature type="region of interest" description="Disordered" evidence="1">
    <location>
        <begin position="384"/>
        <end position="419"/>
    </location>
</feature>
<keyword evidence="3" id="KW-1185">Reference proteome</keyword>